<keyword evidence="3" id="KW-0560">Oxidoreductase</keyword>
<dbReference type="PANTHER" id="PTHR45348">
    <property type="entry name" value="HYPOTHETICAL OXIDOREDUCTASE (EUROFUNG)"/>
    <property type="match status" value="1"/>
</dbReference>
<dbReference type="OrthoDB" id="48317at2759"/>
<evidence type="ECO:0000313" key="5">
    <source>
        <dbReference type="EMBL" id="KAF2103367.1"/>
    </source>
</evidence>
<dbReference type="Pfam" id="PF00107">
    <property type="entry name" value="ADH_zinc_N"/>
    <property type="match status" value="1"/>
</dbReference>
<dbReference type="InterPro" id="IPR013149">
    <property type="entry name" value="ADH-like_C"/>
</dbReference>
<dbReference type="InterPro" id="IPR013154">
    <property type="entry name" value="ADH-like_N"/>
</dbReference>
<evidence type="ECO:0000256" key="1">
    <source>
        <dbReference type="ARBA" id="ARBA00008072"/>
    </source>
</evidence>
<organism evidence="5 6">
    <name type="scientific">Rhizodiscina lignyota</name>
    <dbReference type="NCBI Taxonomy" id="1504668"/>
    <lineage>
        <taxon>Eukaryota</taxon>
        <taxon>Fungi</taxon>
        <taxon>Dikarya</taxon>
        <taxon>Ascomycota</taxon>
        <taxon>Pezizomycotina</taxon>
        <taxon>Dothideomycetes</taxon>
        <taxon>Pleosporomycetidae</taxon>
        <taxon>Aulographales</taxon>
        <taxon>Rhizodiscinaceae</taxon>
        <taxon>Rhizodiscina</taxon>
    </lineage>
</organism>
<feature type="domain" description="Enoyl reductase (ER)" evidence="4">
    <location>
        <begin position="19"/>
        <end position="342"/>
    </location>
</feature>
<proteinExistence type="inferred from homology"/>
<dbReference type="Gene3D" id="3.40.50.720">
    <property type="entry name" value="NAD(P)-binding Rossmann-like Domain"/>
    <property type="match status" value="1"/>
</dbReference>
<comment type="subunit">
    <text evidence="2">Monomer.</text>
</comment>
<name>A0A9P4IRW1_9PEZI</name>
<evidence type="ECO:0000256" key="3">
    <source>
        <dbReference type="ARBA" id="ARBA00023002"/>
    </source>
</evidence>
<comment type="caution">
    <text evidence="5">The sequence shown here is derived from an EMBL/GenBank/DDBJ whole genome shotgun (WGS) entry which is preliminary data.</text>
</comment>
<dbReference type="CDD" id="cd08249">
    <property type="entry name" value="enoyl_reductase_like"/>
    <property type="match status" value="1"/>
</dbReference>
<evidence type="ECO:0000256" key="2">
    <source>
        <dbReference type="ARBA" id="ARBA00011245"/>
    </source>
</evidence>
<dbReference type="EMBL" id="ML978122">
    <property type="protein sequence ID" value="KAF2103367.1"/>
    <property type="molecule type" value="Genomic_DNA"/>
</dbReference>
<dbReference type="AlphaFoldDB" id="A0A9P4IRW1"/>
<dbReference type="Proteomes" id="UP000799772">
    <property type="component" value="Unassembled WGS sequence"/>
</dbReference>
<dbReference type="InterPro" id="IPR047122">
    <property type="entry name" value="Trans-enoyl_RdTase-like"/>
</dbReference>
<accession>A0A9P4IRW1</accession>
<keyword evidence="6" id="KW-1185">Reference proteome</keyword>
<reference evidence="5" key="1">
    <citation type="journal article" date="2020" name="Stud. Mycol.">
        <title>101 Dothideomycetes genomes: a test case for predicting lifestyles and emergence of pathogens.</title>
        <authorList>
            <person name="Haridas S."/>
            <person name="Albert R."/>
            <person name="Binder M."/>
            <person name="Bloem J."/>
            <person name="Labutti K."/>
            <person name="Salamov A."/>
            <person name="Andreopoulos B."/>
            <person name="Baker S."/>
            <person name="Barry K."/>
            <person name="Bills G."/>
            <person name="Bluhm B."/>
            <person name="Cannon C."/>
            <person name="Castanera R."/>
            <person name="Culley D."/>
            <person name="Daum C."/>
            <person name="Ezra D."/>
            <person name="Gonzalez J."/>
            <person name="Henrissat B."/>
            <person name="Kuo A."/>
            <person name="Liang C."/>
            <person name="Lipzen A."/>
            <person name="Lutzoni F."/>
            <person name="Magnuson J."/>
            <person name="Mondo S."/>
            <person name="Nolan M."/>
            <person name="Ohm R."/>
            <person name="Pangilinan J."/>
            <person name="Park H.-J."/>
            <person name="Ramirez L."/>
            <person name="Alfaro M."/>
            <person name="Sun H."/>
            <person name="Tritt A."/>
            <person name="Yoshinaga Y."/>
            <person name="Zwiers L.-H."/>
            <person name="Turgeon B."/>
            <person name="Goodwin S."/>
            <person name="Spatafora J."/>
            <person name="Crous P."/>
            <person name="Grigoriev I."/>
        </authorList>
    </citation>
    <scope>NUCLEOTIDE SEQUENCE</scope>
    <source>
        <strain evidence="5">CBS 133067</strain>
    </source>
</reference>
<dbReference type="InterPro" id="IPR020843">
    <property type="entry name" value="ER"/>
</dbReference>
<dbReference type="SMART" id="SM00829">
    <property type="entry name" value="PKS_ER"/>
    <property type="match status" value="1"/>
</dbReference>
<dbReference type="PANTHER" id="PTHR45348:SF2">
    <property type="entry name" value="ZINC-TYPE ALCOHOL DEHYDROGENASE-LIKE PROTEIN C2E1P3.01"/>
    <property type="match status" value="1"/>
</dbReference>
<protein>
    <submittedName>
        <fullName evidence="5">Oxidoreductase</fullName>
    </submittedName>
</protein>
<dbReference type="GO" id="GO:0016651">
    <property type="term" value="F:oxidoreductase activity, acting on NAD(P)H"/>
    <property type="evidence" value="ECO:0007669"/>
    <property type="project" value="InterPro"/>
</dbReference>
<gene>
    <name evidence="5" type="ORF">NA57DRAFT_32920</name>
</gene>
<sequence>MENQNRAAWLKAAKDHPFKVDDAPTYTPGDHEVLIRTRAVAINPCDWAVQRMGIICKEYPAVLGEDIGGEIVAVGPGVTKHKVGDHVLACSDLIIPSYGAFQLFVLAHENLTAKLPDNVSFAEGAVLPLGLCTAATSLFAKENLALPHPQLHPQPTGKTLLVWGGSTSVGSCGIQMAKAAGLKVATTCSPRNFEYCKALGAEYVFDYGSPSVVEDIVNALRDEDMAGVFNAQIFNPSDILKSGQIASQLNGKKFLATVHVSLEYIPQGIPADVEIGILSGYGTVCKDNEVGEAVWGNWLSAALANGSMKCKPDPKVIGRGLEKIQEACDVLKAGVSASKIVVELP</sequence>
<comment type="similarity">
    <text evidence="1">Belongs to the zinc-containing alcohol dehydrogenase family.</text>
</comment>
<dbReference type="SUPFAM" id="SSF50129">
    <property type="entry name" value="GroES-like"/>
    <property type="match status" value="1"/>
</dbReference>
<dbReference type="Gene3D" id="3.90.180.10">
    <property type="entry name" value="Medium-chain alcohol dehydrogenases, catalytic domain"/>
    <property type="match status" value="1"/>
</dbReference>
<evidence type="ECO:0000313" key="6">
    <source>
        <dbReference type="Proteomes" id="UP000799772"/>
    </source>
</evidence>
<dbReference type="InterPro" id="IPR011032">
    <property type="entry name" value="GroES-like_sf"/>
</dbReference>
<dbReference type="Pfam" id="PF08240">
    <property type="entry name" value="ADH_N"/>
    <property type="match status" value="1"/>
</dbReference>
<evidence type="ECO:0000259" key="4">
    <source>
        <dbReference type="SMART" id="SM00829"/>
    </source>
</evidence>
<dbReference type="SUPFAM" id="SSF51735">
    <property type="entry name" value="NAD(P)-binding Rossmann-fold domains"/>
    <property type="match status" value="1"/>
</dbReference>
<dbReference type="InterPro" id="IPR036291">
    <property type="entry name" value="NAD(P)-bd_dom_sf"/>
</dbReference>